<keyword evidence="5" id="KW-0539">Nucleus</keyword>
<protein>
    <recommendedName>
        <fullName evidence="8">Transcriptional adapter 1</fullName>
    </recommendedName>
</protein>
<comment type="similarity">
    <text evidence="2">Belongs to the TADA1 family.</text>
</comment>
<evidence type="ECO:0000313" key="6">
    <source>
        <dbReference type="EMBL" id="KAL3871458.1"/>
    </source>
</evidence>
<dbReference type="PANTHER" id="PTHR21277:SF5">
    <property type="entry name" value="TRANSCRIPTIONAL ADAPTER 1"/>
    <property type="match status" value="1"/>
</dbReference>
<dbReference type="Proteomes" id="UP001634394">
    <property type="component" value="Unassembled WGS sequence"/>
</dbReference>
<dbReference type="Pfam" id="PF12767">
    <property type="entry name" value="SAGA-Tad1"/>
    <property type="match status" value="1"/>
</dbReference>
<dbReference type="InterPro" id="IPR024738">
    <property type="entry name" value="Hfi1/Tada1"/>
</dbReference>
<name>A0ABD3WE17_SINWO</name>
<evidence type="ECO:0000256" key="1">
    <source>
        <dbReference type="ARBA" id="ARBA00004123"/>
    </source>
</evidence>
<organism evidence="6 7">
    <name type="scientific">Sinanodonta woodiana</name>
    <name type="common">Chinese pond mussel</name>
    <name type="synonym">Anodonta woodiana</name>
    <dbReference type="NCBI Taxonomy" id="1069815"/>
    <lineage>
        <taxon>Eukaryota</taxon>
        <taxon>Metazoa</taxon>
        <taxon>Spiralia</taxon>
        <taxon>Lophotrochozoa</taxon>
        <taxon>Mollusca</taxon>
        <taxon>Bivalvia</taxon>
        <taxon>Autobranchia</taxon>
        <taxon>Heteroconchia</taxon>
        <taxon>Palaeoheterodonta</taxon>
        <taxon>Unionida</taxon>
        <taxon>Unionoidea</taxon>
        <taxon>Unionidae</taxon>
        <taxon>Unioninae</taxon>
        <taxon>Sinanodonta</taxon>
    </lineage>
</organism>
<dbReference type="PANTHER" id="PTHR21277">
    <property type="entry name" value="TRANSCRIPTIONAL ADAPTER 1"/>
    <property type="match status" value="1"/>
</dbReference>
<evidence type="ECO:0000256" key="4">
    <source>
        <dbReference type="ARBA" id="ARBA00023163"/>
    </source>
</evidence>
<dbReference type="AlphaFoldDB" id="A0ABD3WE17"/>
<reference evidence="6 7" key="1">
    <citation type="submission" date="2024-11" db="EMBL/GenBank/DDBJ databases">
        <title>Chromosome-level genome assembly of the freshwater bivalve Anodonta woodiana.</title>
        <authorList>
            <person name="Chen X."/>
        </authorList>
    </citation>
    <scope>NUCLEOTIDE SEQUENCE [LARGE SCALE GENOMIC DNA]</scope>
    <source>
        <strain evidence="6">MN2024</strain>
        <tissue evidence="6">Gills</tissue>
    </source>
</reference>
<evidence type="ECO:0008006" key="8">
    <source>
        <dbReference type="Google" id="ProtNLM"/>
    </source>
</evidence>
<keyword evidence="7" id="KW-1185">Reference proteome</keyword>
<accession>A0ABD3WE17</accession>
<dbReference type="GO" id="GO:0000124">
    <property type="term" value="C:SAGA complex"/>
    <property type="evidence" value="ECO:0007669"/>
    <property type="project" value="UniProtKB-ARBA"/>
</dbReference>
<dbReference type="EMBL" id="JBJQND010000007">
    <property type="protein sequence ID" value="KAL3871458.1"/>
    <property type="molecule type" value="Genomic_DNA"/>
</dbReference>
<gene>
    <name evidence="6" type="ORF">ACJMK2_039454</name>
</gene>
<dbReference type="CDD" id="cd22934">
    <property type="entry name" value="HFD_TADA1"/>
    <property type="match status" value="1"/>
</dbReference>
<keyword evidence="4" id="KW-0804">Transcription</keyword>
<keyword evidence="3" id="KW-0805">Transcription regulation</keyword>
<dbReference type="GO" id="GO:0005634">
    <property type="term" value="C:nucleus"/>
    <property type="evidence" value="ECO:0007669"/>
    <property type="project" value="UniProtKB-SubCell"/>
</dbReference>
<sequence length="338" mass="37946">MAASIDLNIARTNLSEALGDNMKVYLHNLKSWFRQKISKEEFDSDARKLLKADSVHLHNEFLLAIISKCQSLGSSLVPRDLPSVTSPTVPSKPLKKGKFKKKLQGLKGSFQHRFVPVNPTSGVEPVVYKGVEESSTVFCSRELVLPNASMVHGRMIVCAWEAGLKDVEEKAVKLVMNAIEHQLKKIISQVLSRRNGYKLREKRFQYAMGCTVPSPYLRHSILIQDSALESEATTITDSGNHIPNIKLPYDFAESHAAQQISMASSCAINRGPVTLYDLLEALQLNRNVIASHTVYATAMERIIHKLWHTSNEELEQEVTHRQEVQVKQQLATQHASIR</sequence>
<evidence type="ECO:0000313" key="7">
    <source>
        <dbReference type="Proteomes" id="UP001634394"/>
    </source>
</evidence>
<comment type="caution">
    <text evidence="6">The sequence shown here is derived from an EMBL/GenBank/DDBJ whole genome shotgun (WGS) entry which is preliminary data.</text>
</comment>
<evidence type="ECO:0000256" key="3">
    <source>
        <dbReference type="ARBA" id="ARBA00023015"/>
    </source>
</evidence>
<evidence type="ECO:0000256" key="5">
    <source>
        <dbReference type="ARBA" id="ARBA00023242"/>
    </source>
</evidence>
<comment type="subcellular location">
    <subcellularLocation>
        <location evidence="1">Nucleus</location>
    </subcellularLocation>
</comment>
<proteinExistence type="inferred from homology"/>
<evidence type="ECO:0000256" key="2">
    <source>
        <dbReference type="ARBA" id="ARBA00010314"/>
    </source>
</evidence>